<reference evidence="1 2" key="1">
    <citation type="submission" date="2020-06" db="EMBL/GenBank/DDBJ databases">
        <title>Morphologic and genomic characterization of Proteus mirabilis lytic bacteriophage PmP19.</title>
        <authorList>
            <person name="Han S."/>
        </authorList>
    </citation>
    <scope>NUCLEOTIDE SEQUENCE [LARGE SCALE GENOMIC DNA]</scope>
</reference>
<keyword evidence="2" id="KW-1185">Reference proteome</keyword>
<name>A0A7S9STB2_9CAUD</name>
<evidence type="ECO:0000313" key="1">
    <source>
        <dbReference type="EMBL" id="QPI15933.1"/>
    </source>
</evidence>
<sequence length="64" mass="7217">MKFIVKITFAPGEVGYYLEAGQGSTPNRNEAAIFDSEVVARDKRLNFKRWLDKSCVRVIPVGDL</sequence>
<protein>
    <submittedName>
        <fullName evidence="1">Uncharacterized protein</fullName>
    </submittedName>
</protein>
<gene>
    <name evidence="1" type="ORF">PmP19_27</name>
</gene>
<organism evidence="1 2">
    <name type="scientific">Proteus phage PmP19</name>
    <dbReference type="NCBI Taxonomy" id="2759188"/>
    <lineage>
        <taxon>Viruses</taxon>
        <taxon>Duplodnaviria</taxon>
        <taxon>Heunggongvirae</taxon>
        <taxon>Uroviricota</taxon>
        <taxon>Caudoviricetes</taxon>
        <taxon>Autographivirales</taxon>
        <taxon>Autosignataviridae</taxon>
        <taxon>Molineuxvirinae</taxon>
        <taxon>Gansuvirus</taxon>
        <taxon>Gansuvirus PmP19</taxon>
    </lineage>
</organism>
<dbReference type="Proteomes" id="UP000594665">
    <property type="component" value="Segment"/>
</dbReference>
<evidence type="ECO:0000313" key="2">
    <source>
        <dbReference type="Proteomes" id="UP000594665"/>
    </source>
</evidence>
<accession>A0A7S9STB2</accession>
<dbReference type="EMBL" id="MT680615">
    <property type="protein sequence ID" value="QPI15933.1"/>
    <property type="molecule type" value="Genomic_DNA"/>
</dbReference>
<proteinExistence type="predicted"/>